<dbReference type="SUPFAM" id="SSF75500">
    <property type="entry name" value="Putative transcriptional regulator TM1602, C-terminal domain"/>
    <property type="match status" value="1"/>
</dbReference>
<proteinExistence type="predicted"/>
<dbReference type="Pfam" id="PF02829">
    <property type="entry name" value="3H"/>
    <property type="match status" value="1"/>
</dbReference>
<organism evidence="4 5">
    <name type="scientific">Halanaerobium saccharolyticum</name>
    <dbReference type="NCBI Taxonomy" id="43595"/>
    <lineage>
        <taxon>Bacteria</taxon>
        <taxon>Bacillati</taxon>
        <taxon>Bacillota</taxon>
        <taxon>Clostridia</taxon>
        <taxon>Halanaerobiales</taxon>
        <taxon>Halanaerobiaceae</taxon>
        <taxon>Halanaerobium</taxon>
    </lineage>
</organism>
<dbReference type="SUPFAM" id="SSF46785">
    <property type="entry name" value="Winged helix' DNA-binding domain"/>
    <property type="match status" value="1"/>
</dbReference>
<keyword evidence="1" id="KW-0479">Metal-binding</keyword>
<dbReference type="InterPro" id="IPR026043">
    <property type="entry name" value="NadR"/>
</dbReference>
<dbReference type="EMBL" id="SNXX01000024">
    <property type="protein sequence ID" value="TDP89413.1"/>
    <property type="molecule type" value="Genomic_DNA"/>
</dbReference>
<name>A0A4R6RRG2_9FIRM</name>
<evidence type="ECO:0008006" key="6">
    <source>
        <dbReference type="Google" id="ProtNLM"/>
    </source>
</evidence>
<dbReference type="Proteomes" id="UP000295176">
    <property type="component" value="Unassembled WGS sequence"/>
</dbReference>
<dbReference type="AlphaFoldDB" id="A0A4R6RRG2"/>
<sequence>MQRLKDSNEALIGSQLAEEFGVSRQVIVQDIALLRAQGEKIVATSQGYFYEDNLGMTTVKASIACRHGDRDELRDELSTVVNYGGRVIDVKVEHPIYGELSGNLMISTLADIDNFIKNYQANEAALLSKLTDGIHLHTIEAVNEQVLEKIKAELREKGYLLEE</sequence>
<gene>
    <name evidence="4" type="ORF">C7957_12412</name>
</gene>
<dbReference type="InterPro" id="IPR004173">
    <property type="entry name" value="3H_domain"/>
</dbReference>
<evidence type="ECO:0000313" key="5">
    <source>
        <dbReference type="Proteomes" id="UP000295176"/>
    </source>
</evidence>
<dbReference type="InterPro" id="IPR013196">
    <property type="entry name" value="HTH_11"/>
</dbReference>
<dbReference type="PANTHER" id="PTHR40068:SF1">
    <property type="entry name" value="TRANSCRIPTION REPRESSOR NIAR-RELATED"/>
    <property type="match status" value="1"/>
</dbReference>
<evidence type="ECO:0000259" key="2">
    <source>
        <dbReference type="Pfam" id="PF02829"/>
    </source>
</evidence>
<feature type="binding site" evidence="1">
    <location>
        <position position="135"/>
    </location>
    <ligand>
        <name>Ni(2+)</name>
        <dbReference type="ChEBI" id="CHEBI:49786"/>
    </ligand>
</feature>
<reference evidence="4 5" key="1">
    <citation type="submission" date="2019-03" db="EMBL/GenBank/DDBJ databases">
        <title>Subsurface microbial communities from deep shales in Ohio and West Virginia, USA.</title>
        <authorList>
            <person name="Wrighton K."/>
        </authorList>
    </citation>
    <scope>NUCLEOTIDE SEQUENCE [LARGE SCALE GENOMIC DNA]</scope>
    <source>
        <strain evidence="4 5">MSL 7</strain>
    </source>
</reference>
<feature type="binding site" evidence="1">
    <location>
        <position position="67"/>
    </location>
    <ligand>
        <name>Ni(2+)</name>
        <dbReference type="ChEBI" id="CHEBI:49786"/>
    </ligand>
</feature>
<dbReference type="PANTHER" id="PTHR40068">
    <property type="entry name" value="TRANSCRIPTION REPRESSOR NIAR-RELATED"/>
    <property type="match status" value="1"/>
</dbReference>
<dbReference type="InterPro" id="IPR036390">
    <property type="entry name" value="WH_DNA-bd_sf"/>
</dbReference>
<dbReference type="Pfam" id="PF08279">
    <property type="entry name" value="HTH_11"/>
    <property type="match status" value="1"/>
</dbReference>
<dbReference type="Gene3D" id="1.10.10.10">
    <property type="entry name" value="Winged helix-like DNA-binding domain superfamily/Winged helix DNA-binding domain"/>
    <property type="match status" value="1"/>
</dbReference>
<dbReference type="GO" id="GO:0046872">
    <property type="term" value="F:metal ion binding"/>
    <property type="evidence" value="ECO:0007669"/>
    <property type="project" value="UniProtKB-KW"/>
</dbReference>
<feature type="binding site" evidence="1">
    <location>
        <position position="137"/>
    </location>
    <ligand>
        <name>Ni(2+)</name>
        <dbReference type="ChEBI" id="CHEBI:49786"/>
    </ligand>
</feature>
<dbReference type="Gene3D" id="3.30.1340.20">
    <property type="entry name" value="3H domain"/>
    <property type="match status" value="1"/>
</dbReference>
<feature type="domain" description="3H" evidence="2">
    <location>
        <begin position="63"/>
        <end position="160"/>
    </location>
</feature>
<evidence type="ECO:0000256" key="1">
    <source>
        <dbReference type="PIRSR" id="PIRSR037847-1"/>
    </source>
</evidence>
<dbReference type="InterPro" id="IPR035922">
    <property type="entry name" value="3H_dom_sf"/>
</dbReference>
<dbReference type="InterPro" id="IPR036388">
    <property type="entry name" value="WH-like_DNA-bd_sf"/>
</dbReference>
<evidence type="ECO:0000313" key="4">
    <source>
        <dbReference type="EMBL" id="TDP89413.1"/>
    </source>
</evidence>
<accession>A0A4R6RRG2</accession>
<evidence type="ECO:0000259" key="3">
    <source>
        <dbReference type="Pfam" id="PF08279"/>
    </source>
</evidence>
<keyword evidence="1" id="KW-0533">Nickel</keyword>
<protein>
    <recommendedName>
        <fullName evidence="6">Transcriptional repressor for NAD biosynthesis in gram-positives</fullName>
    </recommendedName>
</protein>
<feature type="domain" description="Helix-turn-helix type 11" evidence="3">
    <location>
        <begin position="1"/>
        <end position="48"/>
    </location>
</feature>
<dbReference type="PIRSF" id="PIRSF037847">
    <property type="entry name" value="NiaR"/>
    <property type="match status" value="1"/>
</dbReference>
<comment type="caution">
    <text evidence="4">The sequence shown here is derived from an EMBL/GenBank/DDBJ whole genome shotgun (WGS) entry which is preliminary data.</text>
</comment>
<feature type="binding site" evidence="1">
    <location>
        <position position="76"/>
    </location>
    <ligand>
        <name>Ni(2+)</name>
        <dbReference type="ChEBI" id="CHEBI:49786"/>
    </ligand>
</feature>